<gene>
    <name evidence="3" type="ORF">P8A18_31030</name>
</gene>
<protein>
    <submittedName>
        <fullName evidence="3">MBL fold metallo-hydrolase</fullName>
    </submittedName>
</protein>
<dbReference type="PANTHER" id="PTHR43546:SF3">
    <property type="entry name" value="UPF0173 METAL-DEPENDENT HYDROLASE MJ1163"/>
    <property type="match status" value="1"/>
</dbReference>
<evidence type="ECO:0000256" key="1">
    <source>
        <dbReference type="SAM" id="MobiDB-lite"/>
    </source>
</evidence>
<accession>A0ABY9HUE2</accession>
<keyword evidence="4" id="KW-1185">Reference proteome</keyword>
<evidence type="ECO:0000259" key="2">
    <source>
        <dbReference type="SMART" id="SM00849"/>
    </source>
</evidence>
<name>A0ABY9HUE2_9ACTN</name>
<sequence>MDTDTGHRGPRVTSVLRGLRAPGLAPWAHLYEPPAPPLPGAPRAVFLGVSTLLLDDGETAILTDGFFSRPGLLRMRFGRLRPDPARIAAGLRRGGIDRLDAVFVVHSHYDHALDSPQVAAATGARLIGSPSTRNIARGQGFPDDRFQHAAIGEPFAVGAFTLTALPARHGPGDLAPGRIDRPLRPPVRATDYRTGDCYTLHVRHGARELLIHASAHTLPGALDGHRAETVYLGIGALGHQSEAFREEYWHRLVTGTGARRVVPIHWDDFFRPLDRPLRPFRAFLDDFPATMDFLTRAADRTGVRLALPALGLQTDPWPADAAPGTVSRAGRHAGRAGDRGGTGRVR</sequence>
<evidence type="ECO:0000313" key="3">
    <source>
        <dbReference type="EMBL" id="WLQ37603.1"/>
    </source>
</evidence>
<dbReference type="Proteomes" id="UP001239522">
    <property type="component" value="Chromosome"/>
</dbReference>
<dbReference type="SUPFAM" id="SSF56281">
    <property type="entry name" value="Metallo-hydrolase/oxidoreductase"/>
    <property type="match status" value="1"/>
</dbReference>
<dbReference type="PANTHER" id="PTHR43546">
    <property type="entry name" value="UPF0173 METAL-DEPENDENT HYDROLASE MJ1163-RELATED"/>
    <property type="match status" value="1"/>
</dbReference>
<evidence type="ECO:0000313" key="4">
    <source>
        <dbReference type="Proteomes" id="UP001239522"/>
    </source>
</evidence>
<dbReference type="SMART" id="SM00849">
    <property type="entry name" value="Lactamase_B"/>
    <property type="match status" value="1"/>
</dbReference>
<organism evidence="3 4">
    <name type="scientific">Streptomyces castrisilvae</name>
    <dbReference type="NCBI Taxonomy" id="3033811"/>
    <lineage>
        <taxon>Bacteria</taxon>
        <taxon>Bacillati</taxon>
        <taxon>Actinomycetota</taxon>
        <taxon>Actinomycetes</taxon>
        <taxon>Kitasatosporales</taxon>
        <taxon>Streptomycetaceae</taxon>
        <taxon>Streptomyces</taxon>
    </lineage>
</organism>
<proteinExistence type="predicted"/>
<dbReference type="InterPro" id="IPR036866">
    <property type="entry name" value="RibonucZ/Hydroxyglut_hydro"/>
</dbReference>
<reference evidence="3 4" key="1">
    <citation type="submission" date="2023-03" db="EMBL/GenBank/DDBJ databases">
        <title>Isolation and description of six Streptomyces strains from soil environments, able to metabolize different microbial glucans.</title>
        <authorList>
            <person name="Widen T."/>
            <person name="Larsbrink J."/>
        </authorList>
    </citation>
    <scope>NUCLEOTIDE SEQUENCE [LARGE SCALE GENOMIC DNA]</scope>
    <source>
        <strain evidence="3 4">Mut1</strain>
    </source>
</reference>
<dbReference type="RefSeq" id="WP_306059950.1">
    <property type="nucleotide sequence ID" value="NZ_CP120997.1"/>
</dbReference>
<feature type="domain" description="Metallo-beta-lactamase" evidence="2">
    <location>
        <begin position="48"/>
        <end position="265"/>
    </location>
</feature>
<dbReference type="EMBL" id="CP120997">
    <property type="protein sequence ID" value="WLQ37603.1"/>
    <property type="molecule type" value="Genomic_DNA"/>
</dbReference>
<dbReference type="Pfam" id="PF12706">
    <property type="entry name" value="Lactamase_B_2"/>
    <property type="match status" value="1"/>
</dbReference>
<dbReference type="InterPro" id="IPR050114">
    <property type="entry name" value="UPF0173_UPF0282_UlaG_hydrolase"/>
</dbReference>
<dbReference type="Gene3D" id="3.60.15.10">
    <property type="entry name" value="Ribonuclease Z/Hydroxyacylglutathione hydrolase-like"/>
    <property type="match status" value="1"/>
</dbReference>
<dbReference type="InterPro" id="IPR001279">
    <property type="entry name" value="Metallo-B-lactamas"/>
</dbReference>
<feature type="region of interest" description="Disordered" evidence="1">
    <location>
        <begin position="316"/>
        <end position="346"/>
    </location>
</feature>